<accession>A0ABT5FDS4</accession>
<keyword evidence="2" id="KW-1185">Reference proteome</keyword>
<dbReference type="EMBL" id="JAQOMS010000002">
    <property type="protein sequence ID" value="MDC2889082.1"/>
    <property type="molecule type" value="Genomic_DNA"/>
</dbReference>
<evidence type="ECO:0000313" key="2">
    <source>
        <dbReference type="Proteomes" id="UP001528411"/>
    </source>
</evidence>
<gene>
    <name evidence="1" type="ORF">PN838_10295</name>
</gene>
<name>A0ABT5FDS4_9GAMM</name>
<evidence type="ECO:0000313" key="1">
    <source>
        <dbReference type="EMBL" id="MDC2889082.1"/>
    </source>
</evidence>
<dbReference type="Proteomes" id="UP001528411">
    <property type="component" value="Unassembled WGS sequence"/>
</dbReference>
<comment type="caution">
    <text evidence="1">The sequence shown here is derived from an EMBL/GenBank/DDBJ whole genome shotgun (WGS) entry which is preliminary data.</text>
</comment>
<reference evidence="1 2" key="1">
    <citation type="submission" date="2023-01" db="EMBL/GenBank/DDBJ databases">
        <title>Psychrosphaera sp. nov., isolated from marine algae.</title>
        <authorList>
            <person name="Bayburt H."/>
            <person name="Choi B.J."/>
            <person name="Kim J.M."/>
            <person name="Choi D.G."/>
            <person name="Jeon C.O."/>
        </authorList>
    </citation>
    <scope>NUCLEOTIDE SEQUENCE [LARGE SCALE GENOMIC DNA]</scope>
    <source>
        <strain evidence="1 2">G1-22</strain>
    </source>
</reference>
<dbReference type="RefSeq" id="WP_215963980.1">
    <property type="nucleotide sequence ID" value="NZ_JAQOMS010000002.1"/>
</dbReference>
<evidence type="ECO:0008006" key="3">
    <source>
        <dbReference type="Google" id="ProtNLM"/>
    </source>
</evidence>
<sequence>MASFRHILSFGLATFIGTLTFNNNVDAKEARIYSTEGYCILAFEQIDSSYLQDYEKKLGFKPKVKLCNRVNRLVSEFQPENWNYSYGQPYPGSSIYINPEQVKLIEEAQNNRRQVRR</sequence>
<proteinExistence type="predicted"/>
<protein>
    <recommendedName>
        <fullName evidence="3">YARHG domain-containing protein</fullName>
    </recommendedName>
</protein>
<organism evidence="1 2">
    <name type="scientific">Psychrosphaera algicola</name>
    <dbReference type="NCBI Taxonomy" id="3023714"/>
    <lineage>
        <taxon>Bacteria</taxon>
        <taxon>Pseudomonadati</taxon>
        <taxon>Pseudomonadota</taxon>
        <taxon>Gammaproteobacteria</taxon>
        <taxon>Alteromonadales</taxon>
        <taxon>Pseudoalteromonadaceae</taxon>
        <taxon>Psychrosphaera</taxon>
    </lineage>
</organism>